<dbReference type="SUPFAM" id="SSF57850">
    <property type="entry name" value="RING/U-box"/>
    <property type="match status" value="1"/>
</dbReference>
<evidence type="ECO:0000256" key="5">
    <source>
        <dbReference type="ARBA" id="ARBA00022833"/>
    </source>
</evidence>
<dbReference type="GO" id="GO:0043161">
    <property type="term" value="P:proteasome-mediated ubiquitin-dependent protein catabolic process"/>
    <property type="evidence" value="ECO:0007669"/>
    <property type="project" value="InterPro"/>
</dbReference>
<protein>
    <recommendedName>
        <fullName evidence="8">RING-Gid-type domain-containing protein</fullName>
    </recommendedName>
</protein>
<keyword evidence="10" id="KW-1185">Reference proteome</keyword>
<dbReference type="GO" id="GO:0034657">
    <property type="term" value="C:GID complex"/>
    <property type="evidence" value="ECO:0007669"/>
    <property type="project" value="TreeGrafter"/>
</dbReference>
<dbReference type="CDD" id="cd16652">
    <property type="entry name" value="dRING_Rmd5p-like"/>
    <property type="match status" value="1"/>
</dbReference>
<dbReference type="FunFam" id="3.30.40.10:FF:000143">
    <property type="entry name" value="Regulator of gluconeogenesis Rmd5"/>
    <property type="match status" value="1"/>
</dbReference>
<dbReference type="InterPro" id="IPR044063">
    <property type="entry name" value="ZF_RING_GID"/>
</dbReference>
<evidence type="ECO:0000256" key="3">
    <source>
        <dbReference type="ARBA" id="ARBA00022723"/>
    </source>
</evidence>
<dbReference type="Pfam" id="PF13445">
    <property type="entry name" value="zf-RING_UBOX"/>
    <property type="match status" value="1"/>
</dbReference>
<dbReference type="GO" id="GO:0005634">
    <property type="term" value="C:nucleus"/>
    <property type="evidence" value="ECO:0007669"/>
    <property type="project" value="TreeGrafter"/>
</dbReference>
<dbReference type="PhylomeDB" id="R7QCB7"/>
<dbReference type="STRING" id="2769.R7QCB7"/>
<dbReference type="PROSITE" id="PS50896">
    <property type="entry name" value="LISH"/>
    <property type="match status" value="1"/>
</dbReference>
<gene>
    <name evidence="9" type="ORF">CHC_T00003468001</name>
</gene>
<evidence type="ECO:0000256" key="2">
    <source>
        <dbReference type="ARBA" id="ARBA00022490"/>
    </source>
</evidence>
<dbReference type="Gramene" id="CDF35423">
    <property type="protein sequence ID" value="CDF35423"/>
    <property type="gene ID" value="CHC_T00003468001"/>
</dbReference>
<reference evidence="10" key="1">
    <citation type="journal article" date="2013" name="Proc. Natl. Acad. Sci. U.S.A.">
        <title>Genome structure and metabolic features in the red seaweed Chondrus crispus shed light on evolution of the Archaeplastida.</title>
        <authorList>
            <person name="Collen J."/>
            <person name="Porcel B."/>
            <person name="Carre W."/>
            <person name="Ball S.G."/>
            <person name="Chaparro C."/>
            <person name="Tonon T."/>
            <person name="Barbeyron T."/>
            <person name="Michel G."/>
            <person name="Noel B."/>
            <person name="Valentin K."/>
            <person name="Elias M."/>
            <person name="Artiguenave F."/>
            <person name="Arun A."/>
            <person name="Aury J.M."/>
            <person name="Barbosa-Neto J.F."/>
            <person name="Bothwell J.H."/>
            <person name="Bouget F.Y."/>
            <person name="Brillet L."/>
            <person name="Cabello-Hurtado F."/>
            <person name="Capella-Gutierrez S."/>
            <person name="Charrier B."/>
            <person name="Cladiere L."/>
            <person name="Cock J.M."/>
            <person name="Coelho S.M."/>
            <person name="Colleoni C."/>
            <person name="Czjzek M."/>
            <person name="Da Silva C."/>
            <person name="Delage L."/>
            <person name="Denoeud F."/>
            <person name="Deschamps P."/>
            <person name="Dittami S.M."/>
            <person name="Gabaldon T."/>
            <person name="Gachon C.M."/>
            <person name="Groisillier A."/>
            <person name="Herve C."/>
            <person name="Jabbari K."/>
            <person name="Katinka M."/>
            <person name="Kloareg B."/>
            <person name="Kowalczyk N."/>
            <person name="Labadie K."/>
            <person name="Leblanc C."/>
            <person name="Lopez P.J."/>
            <person name="McLachlan D.H."/>
            <person name="Meslet-Cladiere L."/>
            <person name="Moustafa A."/>
            <person name="Nehr Z."/>
            <person name="Nyvall Collen P."/>
            <person name="Panaud O."/>
            <person name="Partensky F."/>
            <person name="Poulain J."/>
            <person name="Rensing S.A."/>
            <person name="Rousvoal S."/>
            <person name="Samson G."/>
            <person name="Symeonidi A."/>
            <person name="Weissenbach J."/>
            <person name="Zambounis A."/>
            <person name="Wincker P."/>
            <person name="Boyen C."/>
        </authorList>
    </citation>
    <scope>NUCLEOTIDE SEQUENCE [LARGE SCALE GENOMIC DNA]</scope>
    <source>
        <strain evidence="10">cv. Stackhouse</strain>
    </source>
</reference>
<dbReference type="GeneID" id="17322941"/>
<dbReference type="InterPro" id="IPR037683">
    <property type="entry name" value="Rmd5_dRing"/>
</dbReference>
<evidence type="ECO:0000313" key="9">
    <source>
        <dbReference type="EMBL" id="CDF35423.1"/>
    </source>
</evidence>
<sequence>MESIENEYAAMRRRHHRAAAATDDALHHIALALEAHRSPASADDMQVDVSPDPDPDPQPGAQPDADSPLDQLRHLHKLAKGLQAALVLDHKSVGATINKLGRAIDAATFPHLGGLCAPNVRLNTAKINDAIASHLFRTGLFDIGHSFLREAHLQLHDDHIRPFRRLHDILTAFRHQDLRPAIAWREENEDALRGSDEHLLFRLHRLAYLQILGTGDRDAALAYARAHFAHFPDHITSVQRLMTCLLYVHKLAESPYRDLVSPAHRDSIERALSREYCRAQGMKHDPSLVTVVRCGTKAIPTLIKASRVAPTLSDLGMDDALPVEIDVGRECQFHSIFTCPVSKEEASEGNNMPMMLPCGHVLSNQSILRLPRGSHRFKCPYCPMEQVGSECREVHF</sequence>
<dbReference type="OrthoDB" id="1933281at2759"/>
<keyword evidence="4 6" id="KW-0863">Zinc-finger</keyword>
<dbReference type="InterPro" id="IPR045098">
    <property type="entry name" value="Fyv10_fam"/>
</dbReference>
<dbReference type="PANTHER" id="PTHR12170:SF3">
    <property type="entry name" value="GH10162P"/>
    <property type="match status" value="1"/>
</dbReference>
<dbReference type="OMA" id="LIRECKM"/>
<evidence type="ECO:0000256" key="7">
    <source>
        <dbReference type="SAM" id="MobiDB-lite"/>
    </source>
</evidence>
<dbReference type="EMBL" id="HG001729">
    <property type="protein sequence ID" value="CDF35423.1"/>
    <property type="molecule type" value="Genomic_DNA"/>
</dbReference>
<keyword evidence="5" id="KW-0862">Zinc</keyword>
<comment type="subcellular location">
    <subcellularLocation>
        <location evidence="1">Cytoplasm</location>
    </subcellularLocation>
</comment>
<keyword evidence="2" id="KW-0963">Cytoplasm</keyword>
<evidence type="ECO:0000313" key="10">
    <source>
        <dbReference type="Proteomes" id="UP000012073"/>
    </source>
</evidence>
<dbReference type="AlphaFoldDB" id="R7QCB7"/>
<dbReference type="InterPro" id="IPR006594">
    <property type="entry name" value="LisH"/>
</dbReference>
<keyword evidence="3" id="KW-0479">Metal-binding</keyword>
<dbReference type="InterPro" id="IPR013144">
    <property type="entry name" value="CRA_dom"/>
</dbReference>
<dbReference type="GO" id="GO:0008270">
    <property type="term" value="F:zinc ion binding"/>
    <property type="evidence" value="ECO:0007669"/>
    <property type="project" value="UniProtKB-KW"/>
</dbReference>
<dbReference type="Proteomes" id="UP000012073">
    <property type="component" value="Unassembled WGS sequence"/>
</dbReference>
<dbReference type="SMART" id="SM00757">
    <property type="entry name" value="CRA"/>
    <property type="match status" value="1"/>
</dbReference>
<dbReference type="PROSITE" id="PS51867">
    <property type="entry name" value="ZF_RING_GID"/>
    <property type="match status" value="1"/>
</dbReference>
<dbReference type="Pfam" id="PF10607">
    <property type="entry name" value="CTLH"/>
    <property type="match status" value="1"/>
</dbReference>
<name>R7QCB7_CHOCR</name>
<dbReference type="RefSeq" id="XP_005715242.1">
    <property type="nucleotide sequence ID" value="XM_005715185.1"/>
</dbReference>
<evidence type="ECO:0000256" key="6">
    <source>
        <dbReference type="PROSITE-ProRule" id="PRU01215"/>
    </source>
</evidence>
<dbReference type="InterPro" id="IPR027370">
    <property type="entry name" value="Znf-RING_euk"/>
</dbReference>
<dbReference type="PANTHER" id="PTHR12170">
    <property type="entry name" value="MACROPHAGE ERYTHROBLAST ATTACHER-RELATED"/>
    <property type="match status" value="1"/>
</dbReference>
<evidence type="ECO:0000256" key="4">
    <source>
        <dbReference type="ARBA" id="ARBA00022771"/>
    </source>
</evidence>
<dbReference type="InterPro" id="IPR024964">
    <property type="entry name" value="CTLH/CRA"/>
</dbReference>
<dbReference type="Gene3D" id="3.30.40.10">
    <property type="entry name" value="Zinc/RING finger domain, C3HC4 (zinc finger)"/>
    <property type="match status" value="1"/>
</dbReference>
<feature type="compositionally biased region" description="Low complexity" evidence="7">
    <location>
        <begin position="59"/>
        <end position="68"/>
    </location>
</feature>
<dbReference type="InterPro" id="IPR013083">
    <property type="entry name" value="Znf_RING/FYVE/PHD"/>
</dbReference>
<feature type="region of interest" description="Disordered" evidence="7">
    <location>
        <begin position="37"/>
        <end position="68"/>
    </location>
</feature>
<dbReference type="GO" id="GO:0005737">
    <property type="term" value="C:cytoplasm"/>
    <property type="evidence" value="ECO:0007669"/>
    <property type="project" value="UniProtKB-SubCell"/>
</dbReference>
<proteinExistence type="predicted"/>
<evidence type="ECO:0000259" key="8">
    <source>
        <dbReference type="PROSITE" id="PS51867"/>
    </source>
</evidence>
<organism evidence="9 10">
    <name type="scientific">Chondrus crispus</name>
    <name type="common">Carrageen Irish moss</name>
    <name type="synonym">Polymorpha crispa</name>
    <dbReference type="NCBI Taxonomy" id="2769"/>
    <lineage>
        <taxon>Eukaryota</taxon>
        <taxon>Rhodophyta</taxon>
        <taxon>Florideophyceae</taxon>
        <taxon>Rhodymeniophycidae</taxon>
        <taxon>Gigartinales</taxon>
        <taxon>Gigartinaceae</taxon>
        <taxon>Chondrus</taxon>
    </lineage>
</organism>
<feature type="domain" description="RING-Gid-type" evidence="8">
    <location>
        <begin position="339"/>
        <end position="382"/>
    </location>
</feature>
<accession>R7QCB7</accession>
<feature type="zinc finger region" description="RING-Gid-type" evidence="6">
    <location>
        <begin position="339"/>
        <end position="382"/>
    </location>
</feature>
<dbReference type="GO" id="GO:0061630">
    <property type="term" value="F:ubiquitin protein ligase activity"/>
    <property type="evidence" value="ECO:0007669"/>
    <property type="project" value="InterPro"/>
</dbReference>
<dbReference type="KEGG" id="ccp:CHC_T00003468001"/>
<evidence type="ECO:0000256" key="1">
    <source>
        <dbReference type="ARBA" id="ARBA00004496"/>
    </source>
</evidence>